<dbReference type="Gene3D" id="3.40.640.10">
    <property type="entry name" value="Type I PLP-dependent aspartate aminotransferase-like (Major domain)"/>
    <property type="match status" value="1"/>
</dbReference>
<reference evidence="4" key="1">
    <citation type="journal article" date="2015" name="Nature">
        <title>Complex archaea that bridge the gap between prokaryotes and eukaryotes.</title>
        <authorList>
            <person name="Spang A."/>
            <person name="Saw J.H."/>
            <person name="Jorgensen S.L."/>
            <person name="Zaremba-Niedzwiedzka K."/>
            <person name="Martijn J."/>
            <person name="Lind A.E."/>
            <person name="van Eijk R."/>
            <person name="Schleper C."/>
            <person name="Guy L."/>
            <person name="Ettema T.J."/>
        </authorList>
    </citation>
    <scope>NUCLEOTIDE SEQUENCE</scope>
</reference>
<dbReference type="GO" id="GO:0008483">
    <property type="term" value="F:transaminase activity"/>
    <property type="evidence" value="ECO:0007669"/>
    <property type="project" value="InterPro"/>
</dbReference>
<organism evidence="4">
    <name type="scientific">marine sediment metagenome</name>
    <dbReference type="NCBI Taxonomy" id="412755"/>
    <lineage>
        <taxon>unclassified sequences</taxon>
        <taxon>metagenomes</taxon>
        <taxon>ecological metagenomes</taxon>
    </lineage>
</organism>
<dbReference type="PANTHER" id="PTHR43713">
    <property type="entry name" value="GLUTAMATE-1-SEMIALDEHYDE 2,1-AMINOMUTASE"/>
    <property type="match status" value="1"/>
</dbReference>
<evidence type="ECO:0000256" key="2">
    <source>
        <dbReference type="ARBA" id="ARBA00022898"/>
    </source>
</evidence>
<accession>A0A0F9QZZ5</accession>
<feature type="compositionally biased region" description="Basic and acidic residues" evidence="3">
    <location>
        <begin position="398"/>
        <end position="411"/>
    </location>
</feature>
<dbReference type="InterPro" id="IPR015422">
    <property type="entry name" value="PyrdxlP-dep_Trfase_small"/>
</dbReference>
<dbReference type="SUPFAM" id="SSF53383">
    <property type="entry name" value="PLP-dependent transferases"/>
    <property type="match status" value="1"/>
</dbReference>
<evidence type="ECO:0000256" key="3">
    <source>
        <dbReference type="SAM" id="MobiDB-lite"/>
    </source>
</evidence>
<evidence type="ECO:0008006" key="5">
    <source>
        <dbReference type="Google" id="ProtNLM"/>
    </source>
</evidence>
<comment type="cofactor">
    <cofactor evidence="1">
        <name>pyridoxal 5'-phosphate</name>
        <dbReference type="ChEBI" id="CHEBI:597326"/>
    </cofactor>
</comment>
<dbReference type="Gene3D" id="3.90.1150.10">
    <property type="entry name" value="Aspartate Aminotransferase, domain 1"/>
    <property type="match status" value="1"/>
</dbReference>
<dbReference type="PANTHER" id="PTHR43713:SF3">
    <property type="entry name" value="GLUTAMATE-1-SEMIALDEHYDE 2,1-AMINOMUTASE 1, CHLOROPLASTIC-RELATED"/>
    <property type="match status" value="1"/>
</dbReference>
<keyword evidence="2" id="KW-0663">Pyridoxal phosphate</keyword>
<dbReference type="CDD" id="cd00610">
    <property type="entry name" value="OAT_like"/>
    <property type="match status" value="1"/>
</dbReference>
<dbReference type="AlphaFoldDB" id="A0A0F9QZZ5"/>
<dbReference type="InterPro" id="IPR005814">
    <property type="entry name" value="Aminotrans_3"/>
</dbReference>
<sequence>MNWNDTLNVIPDGVQTLSKMPSKHVNGVYPKYIDRAEGAYVWCGDKKYIDYPLGLGPIVLGHANEYVNRAIVNQLQKGIVYSLPAKQETELANKICDIIPCAEKVRFLKTGSEATSAAVKIARAYTGKNKVLCCGYHGWHDWFSIVNDKKDGIPKIIANLTAKFTYNDIDNFKARLGKKENCKVAAVIMEPYVLEEPKKNYLQDIRSLCTDYGVVLIFDEVVTAFRTKKFSAQAYYAVTPDLTCIGKAMANGMPISCVCGKAKIMDVLMGDCFISSTFGGELASIAAALATIEYMQSHNVIDQIWKMGDRFKESFRTITDSTGLTDEVYLKGLPPRTYFVFPTPEHKALFWQECLYRGVLLGHAQFISYAHTLGVIDETIRAMRGAMKLVRKYWDNPRDALKGDPPEETFRLPEGMKNGTETTESNGPAKGKGMAQSSVGNVKDSISVDGGRPITVPAKL</sequence>
<dbReference type="EMBL" id="LAZR01001145">
    <property type="protein sequence ID" value="KKN49895.1"/>
    <property type="molecule type" value="Genomic_DNA"/>
</dbReference>
<dbReference type="GO" id="GO:0030170">
    <property type="term" value="F:pyridoxal phosphate binding"/>
    <property type="evidence" value="ECO:0007669"/>
    <property type="project" value="InterPro"/>
</dbReference>
<gene>
    <name evidence="4" type="ORF">LCGC14_0638210</name>
</gene>
<comment type="caution">
    <text evidence="4">The sequence shown here is derived from an EMBL/GenBank/DDBJ whole genome shotgun (WGS) entry which is preliminary data.</text>
</comment>
<name>A0A0F9QZZ5_9ZZZZ</name>
<evidence type="ECO:0000313" key="4">
    <source>
        <dbReference type="EMBL" id="KKN49895.1"/>
    </source>
</evidence>
<evidence type="ECO:0000256" key="1">
    <source>
        <dbReference type="ARBA" id="ARBA00001933"/>
    </source>
</evidence>
<dbReference type="InterPro" id="IPR015424">
    <property type="entry name" value="PyrdxlP-dep_Trfase"/>
</dbReference>
<feature type="region of interest" description="Disordered" evidence="3">
    <location>
        <begin position="398"/>
        <end position="460"/>
    </location>
</feature>
<proteinExistence type="predicted"/>
<dbReference type="Pfam" id="PF00202">
    <property type="entry name" value="Aminotran_3"/>
    <property type="match status" value="1"/>
</dbReference>
<dbReference type="InterPro" id="IPR015421">
    <property type="entry name" value="PyrdxlP-dep_Trfase_major"/>
</dbReference>
<protein>
    <recommendedName>
        <fullName evidence="5">Glutamate-1-semialdehyde 2,1-aminomutase</fullName>
    </recommendedName>
</protein>